<dbReference type="RefSeq" id="WP_014124591.1">
    <property type="nucleotide sequence ID" value="NZ_BDEB01000079.1"/>
</dbReference>
<organism evidence="1 2">
    <name type="scientific">Tetragenococcus halophilus subsp. halophilus</name>
    <dbReference type="NCBI Taxonomy" id="1513897"/>
    <lineage>
        <taxon>Bacteria</taxon>
        <taxon>Bacillati</taxon>
        <taxon>Bacillota</taxon>
        <taxon>Bacilli</taxon>
        <taxon>Lactobacillales</taxon>
        <taxon>Enterococcaceae</taxon>
        <taxon>Tetragenococcus</taxon>
    </lineage>
</organism>
<name>A0A2H6D6A2_TETHA</name>
<keyword evidence="2" id="KW-1185">Reference proteome</keyword>
<comment type="caution">
    <text evidence="1">The sequence shown here is derived from an EMBL/GenBank/DDBJ whole genome shotgun (WGS) entry which is preliminary data.</text>
</comment>
<evidence type="ECO:0000313" key="1">
    <source>
        <dbReference type="EMBL" id="GBD67517.1"/>
    </source>
</evidence>
<gene>
    <name evidence="1" type="ORF">TEHN7118_0323</name>
</gene>
<dbReference type="AlphaFoldDB" id="A0A2H6D6A2"/>
<proteinExistence type="predicted"/>
<sequence length="533" mass="62156">MDYRTFMEQVTEKVNQMSSADKTDFLLNLLRLTPEVKREKILQLMTDDTSSFEQQFQEYQDYLAKLEDKEFHFTAEDEEIYDEFDWEPDYQVILIDSENVGKTLTEILDFAKQLVYQKHYHAACALYIRCLGLQFLTYDKEIGDQYEYYLGELIQEGVVDDDNSSVITHLLYAIYQTTKDTTELVKTFYHYLATPTNQEVKIADIFTVGPESLEQSEEFLFDWINFLKLNPSPLADRLLLDAVRTSSYFKQADHLFTLAQETAATHPYLYLECIHLFSSQNAPEKALEVGKDGLEKIPLHNKVRSQIAEKVVYLAKQFNDDSVFHAATQDTFYSDPCLDNLFPVLKLDLSQQEQEKLLRFVQNDHSVTNQVVLLFFLGQFEAVYKNISSDHHALGWSKSNKGVIIPLLLLLLRPMQYSKAAKALMADINFRISSHQLDVFEDEFIYWKSSVFLPEKNKAQYLNWCKKEIEKRGKELIVTKFRHHYHRMAALIVTLGEAEENNGVMGARAQIIQSYRKKHSRKRNFTAELDKLI</sequence>
<reference evidence="1 2" key="1">
    <citation type="submission" date="2016-05" db="EMBL/GenBank/DDBJ databases">
        <title>Whole genome sequencing of Tetragenococcus halophilus subsp. halophilus NISL 7118.</title>
        <authorList>
            <person name="Shiwa Y."/>
            <person name="Nishimura I."/>
            <person name="Yoshikawa H."/>
            <person name="Koyama Y."/>
            <person name="Oguma T."/>
        </authorList>
    </citation>
    <scope>NUCLEOTIDE SEQUENCE [LARGE SCALE GENOMIC DNA]</scope>
    <source>
        <strain evidence="1 2">NISL 7118</strain>
    </source>
</reference>
<protein>
    <submittedName>
        <fullName evidence="1">Uncharacterized protein</fullName>
    </submittedName>
</protein>
<dbReference type="Proteomes" id="UP000236214">
    <property type="component" value="Unassembled WGS sequence"/>
</dbReference>
<evidence type="ECO:0000313" key="2">
    <source>
        <dbReference type="Proteomes" id="UP000236214"/>
    </source>
</evidence>
<accession>A0A2H6D6A2</accession>
<dbReference type="EMBL" id="BDEC01000010">
    <property type="protein sequence ID" value="GBD67517.1"/>
    <property type="molecule type" value="Genomic_DNA"/>
</dbReference>